<sequence>MKTQIKKRYVLVVDGYNIINAWKSLSDMSKVNLGAAREELNFKLEEYLSYHNMEGYVVYDAYNVRTKEQRHEVRGRLNIIFTKENQTADSFIEKFISEYKNKRHYVLKVVTNDMAEQQHILGKGAGRMTARELELDMMKAKKEVRCELASKKDKKSTLDAIVDESVMEKLNRMRKNQ</sequence>
<gene>
    <name evidence="1" type="ORF">ACFO4R_05945</name>
</gene>
<accession>A0ABV9QLN7</accession>
<protein>
    <submittedName>
        <fullName evidence="1">NYN domain-containing protein</fullName>
    </submittedName>
</protein>
<dbReference type="Pfam" id="PF05991">
    <property type="entry name" value="NYN_YacP"/>
    <property type="match status" value="1"/>
</dbReference>
<dbReference type="PANTHER" id="PTHR34547">
    <property type="entry name" value="YACP-LIKE NYN DOMAIN PROTEIN"/>
    <property type="match status" value="1"/>
</dbReference>
<dbReference type="PANTHER" id="PTHR34547:SF1">
    <property type="entry name" value="YACP-LIKE NYN DOMAIN PROTEIN"/>
    <property type="match status" value="1"/>
</dbReference>
<dbReference type="EMBL" id="JBHSHL010000021">
    <property type="protein sequence ID" value="MFC4804622.1"/>
    <property type="molecule type" value="Genomic_DNA"/>
</dbReference>
<dbReference type="Proteomes" id="UP001595916">
    <property type="component" value="Unassembled WGS sequence"/>
</dbReference>
<reference evidence="2" key="1">
    <citation type="journal article" date="2019" name="Int. J. Syst. Evol. Microbiol.">
        <title>The Global Catalogue of Microorganisms (GCM) 10K type strain sequencing project: providing services to taxonomists for standard genome sequencing and annotation.</title>
        <authorList>
            <consortium name="The Broad Institute Genomics Platform"/>
            <consortium name="The Broad Institute Genome Sequencing Center for Infectious Disease"/>
            <person name="Wu L."/>
            <person name="Ma J."/>
        </authorList>
    </citation>
    <scope>NUCLEOTIDE SEQUENCE [LARGE SCALE GENOMIC DNA]</scope>
    <source>
        <strain evidence="2">CCUG 46385</strain>
    </source>
</reference>
<proteinExistence type="predicted"/>
<dbReference type="CDD" id="cd10912">
    <property type="entry name" value="PIN_YacP-like"/>
    <property type="match status" value="1"/>
</dbReference>
<organism evidence="1 2">
    <name type="scientific">Filifactor villosus</name>
    <dbReference type="NCBI Taxonomy" id="29374"/>
    <lineage>
        <taxon>Bacteria</taxon>
        <taxon>Bacillati</taxon>
        <taxon>Bacillota</taxon>
        <taxon>Clostridia</taxon>
        <taxon>Peptostreptococcales</taxon>
        <taxon>Filifactoraceae</taxon>
        <taxon>Filifactor</taxon>
    </lineage>
</organism>
<evidence type="ECO:0000313" key="1">
    <source>
        <dbReference type="EMBL" id="MFC4804622.1"/>
    </source>
</evidence>
<dbReference type="RefSeq" id="WP_379788136.1">
    <property type="nucleotide sequence ID" value="NZ_JBHSHL010000021.1"/>
</dbReference>
<comment type="caution">
    <text evidence="1">The sequence shown here is derived from an EMBL/GenBank/DDBJ whole genome shotgun (WGS) entry which is preliminary data.</text>
</comment>
<evidence type="ECO:0000313" key="2">
    <source>
        <dbReference type="Proteomes" id="UP001595916"/>
    </source>
</evidence>
<name>A0ABV9QLN7_9FIRM</name>
<keyword evidence="2" id="KW-1185">Reference proteome</keyword>
<dbReference type="InterPro" id="IPR010298">
    <property type="entry name" value="YacP-like"/>
</dbReference>